<dbReference type="Proteomes" id="UP000015241">
    <property type="component" value="Unassembled WGS sequence"/>
</dbReference>
<dbReference type="Gene3D" id="4.10.240.10">
    <property type="entry name" value="Zn(2)-C6 fungal-type DNA-binding domain"/>
    <property type="match status" value="1"/>
</dbReference>
<proteinExistence type="predicted"/>
<keyword evidence="4" id="KW-1185">Reference proteome</keyword>
<dbReference type="HOGENOM" id="CLU_839480_0_0_1"/>
<gene>
    <name evidence="3" type="ORF">FOMPIDRAFT_84527</name>
</gene>
<evidence type="ECO:0000256" key="1">
    <source>
        <dbReference type="SAM" id="MobiDB-lite"/>
    </source>
</evidence>
<dbReference type="InterPro" id="IPR036864">
    <property type="entry name" value="Zn2-C6_fun-type_DNA-bd_sf"/>
</dbReference>
<sequence>MSYQWDYNALPHLDAGWHTEVSSDEDYKDDEPYWTYTSDNEAHASALALLVNIDTYPAVHAYTWYIQEQPENGYPRYSPAAPSTMMVDPTYAESPVMMEINPVENPLDTFDPTLGGIDESDLVARYLDLSPPRLCLALAPACPGPNAGDATDPSFQPGNADSDHYYPSPTCAVEAITAGLGSATIGALESPPTPEVPTHPQHPQASPADLPAANSEAVALLPGTTQAPGKPQVVYDSRSGLPVGRSDRVLTAPEPVRRKGKRGTVIACVFCRGRKIACGGAPHGATDKTCMQCRRRRLVCQYPPPKCVRRDMHEGAEFAAILYVPPQSNEK</sequence>
<dbReference type="InterPro" id="IPR001138">
    <property type="entry name" value="Zn2Cys6_DnaBD"/>
</dbReference>
<feature type="region of interest" description="Disordered" evidence="1">
    <location>
        <begin position="223"/>
        <end position="247"/>
    </location>
</feature>
<protein>
    <recommendedName>
        <fullName evidence="2">Zn(2)-C6 fungal-type domain-containing protein</fullName>
    </recommendedName>
</protein>
<dbReference type="OrthoDB" id="39175at2759"/>
<name>S8G223_FOMSC</name>
<evidence type="ECO:0000259" key="2">
    <source>
        <dbReference type="PROSITE" id="PS50048"/>
    </source>
</evidence>
<dbReference type="GO" id="GO:0008270">
    <property type="term" value="F:zinc ion binding"/>
    <property type="evidence" value="ECO:0007669"/>
    <property type="project" value="InterPro"/>
</dbReference>
<dbReference type="STRING" id="743788.S8G223"/>
<accession>S8G223</accession>
<evidence type="ECO:0000313" key="4">
    <source>
        <dbReference type="Proteomes" id="UP000015241"/>
    </source>
</evidence>
<dbReference type="InParanoid" id="S8G223"/>
<dbReference type="PROSITE" id="PS50048">
    <property type="entry name" value="ZN2_CY6_FUNGAL_2"/>
    <property type="match status" value="1"/>
</dbReference>
<dbReference type="SUPFAM" id="SSF57701">
    <property type="entry name" value="Zn2/Cys6 DNA-binding domain"/>
    <property type="match status" value="1"/>
</dbReference>
<organism evidence="3 4">
    <name type="scientific">Fomitopsis schrenkii</name>
    <name type="common">Brown rot fungus</name>
    <dbReference type="NCBI Taxonomy" id="2126942"/>
    <lineage>
        <taxon>Eukaryota</taxon>
        <taxon>Fungi</taxon>
        <taxon>Dikarya</taxon>
        <taxon>Basidiomycota</taxon>
        <taxon>Agaricomycotina</taxon>
        <taxon>Agaricomycetes</taxon>
        <taxon>Polyporales</taxon>
        <taxon>Fomitopsis</taxon>
    </lineage>
</organism>
<dbReference type="PROSITE" id="PS00463">
    <property type="entry name" value="ZN2_CY6_FUNGAL_1"/>
    <property type="match status" value="1"/>
</dbReference>
<feature type="region of interest" description="Disordered" evidence="1">
    <location>
        <begin position="184"/>
        <end position="210"/>
    </location>
</feature>
<dbReference type="GO" id="GO:0000981">
    <property type="term" value="F:DNA-binding transcription factor activity, RNA polymerase II-specific"/>
    <property type="evidence" value="ECO:0007669"/>
    <property type="project" value="InterPro"/>
</dbReference>
<dbReference type="CDD" id="cd00067">
    <property type="entry name" value="GAL4"/>
    <property type="match status" value="1"/>
</dbReference>
<feature type="domain" description="Zn(2)-C6 fungal-type" evidence="2">
    <location>
        <begin position="267"/>
        <end position="302"/>
    </location>
</feature>
<evidence type="ECO:0000313" key="3">
    <source>
        <dbReference type="EMBL" id="EPT04375.1"/>
    </source>
</evidence>
<reference evidence="3 4" key="1">
    <citation type="journal article" date="2012" name="Science">
        <title>The Paleozoic origin of enzymatic lignin decomposition reconstructed from 31 fungal genomes.</title>
        <authorList>
            <person name="Floudas D."/>
            <person name="Binder M."/>
            <person name="Riley R."/>
            <person name="Barry K."/>
            <person name="Blanchette R.A."/>
            <person name="Henrissat B."/>
            <person name="Martinez A.T."/>
            <person name="Otillar R."/>
            <person name="Spatafora J.W."/>
            <person name="Yadav J.S."/>
            <person name="Aerts A."/>
            <person name="Benoit I."/>
            <person name="Boyd A."/>
            <person name="Carlson A."/>
            <person name="Copeland A."/>
            <person name="Coutinho P.M."/>
            <person name="de Vries R.P."/>
            <person name="Ferreira P."/>
            <person name="Findley K."/>
            <person name="Foster B."/>
            <person name="Gaskell J."/>
            <person name="Glotzer D."/>
            <person name="Gorecki P."/>
            <person name="Heitman J."/>
            <person name="Hesse C."/>
            <person name="Hori C."/>
            <person name="Igarashi K."/>
            <person name="Jurgens J.A."/>
            <person name="Kallen N."/>
            <person name="Kersten P."/>
            <person name="Kohler A."/>
            <person name="Kuees U."/>
            <person name="Kumar T.K.A."/>
            <person name="Kuo A."/>
            <person name="LaButti K."/>
            <person name="Larrondo L.F."/>
            <person name="Lindquist E."/>
            <person name="Ling A."/>
            <person name="Lombard V."/>
            <person name="Lucas S."/>
            <person name="Lundell T."/>
            <person name="Martin R."/>
            <person name="McLaughlin D.J."/>
            <person name="Morgenstern I."/>
            <person name="Morin E."/>
            <person name="Murat C."/>
            <person name="Nagy L.G."/>
            <person name="Nolan M."/>
            <person name="Ohm R.A."/>
            <person name="Patyshakuliyeva A."/>
            <person name="Rokas A."/>
            <person name="Ruiz-Duenas F.J."/>
            <person name="Sabat G."/>
            <person name="Salamov A."/>
            <person name="Samejima M."/>
            <person name="Schmutz J."/>
            <person name="Slot J.C."/>
            <person name="St John F."/>
            <person name="Stenlid J."/>
            <person name="Sun H."/>
            <person name="Sun S."/>
            <person name="Syed K."/>
            <person name="Tsang A."/>
            <person name="Wiebenga A."/>
            <person name="Young D."/>
            <person name="Pisabarro A."/>
            <person name="Eastwood D.C."/>
            <person name="Martin F."/>
            <person name="Cullen D."/>
            <person name="Grigoriev I.V."/>
            <person name="Hibbett D.S."/>
        </authorList>
    </citation>
    <scope>NUCLEOTIDE SEQUENCE</scope>
    <source>
        <strain evidence="4">FP-58527</strain>
    </source>
</reference>
<dbReference type="EMBL" id="KE504127">
    <property type="protein sequence ID" value="EPT04375.1"/>
    <property type="molecule type" value="Genomic_DNA"/>
</dbReference>
<dbReference type="AlphaFoldDB" id="S8G223"/>